<dbReference type="PANTHER" id="PTHR43564">
    <property type="entry name" value="KYNURENINE FORMAMIDASE-LIKE PROTEIN"/>
    <property type="match status" value="1"/>
</dbReference>
<protein>
    <submittedName>
        <fullName evidence="1">Kynurenine formamidase</fullName>
    </submittedName>
</protein>
<proteinExistence type="predicted"/>
<dbReference type="RefSeq" id="WP_167120766.1">
    <property type="nucleotide sequence ID" value="NZ_JAANOU010000001.1"/>
</dbReference>
<dbReference type="InterPro" id="IPR037175">
    <property type="entry name" value="KFase_sf"/>
</dbReference>
<dbReference type="SUPFAM" id="SSF102198">
    <property type="entry name" value="Putative cyclase"/>
    <property type="match status" value="1"/>
</dbReference>
<accession>A0ABX0T1A5</accession>
<evidence type="ECO:0000313" key="1">
    <source>
        <dbReference type="EMBL" id="NIH83014.1"/>
    </source>
</evidence>
<reference evidence="1 2" key="1">
    <citation type="submission" date="2020-03" db="EMBL/GenBank/DDBJ databases">
        <title>Sequencing the genomes of 1000 actinobacteria strains.</title>
        <authorList>
            <person name="Klenk H.-P."/>
        </authorList>
    </citation>
    <scope>NUCLEOTIDE SEQUENCE [LARGE SCALE GENOMIC DNA]</scope>
    <source>
        <strain evidence="1 2">DSM 45668</strain>
    </source>
</reference>
<dbReference type="Proteomes" id="UP000754495">
    <property type="component" value="Unassembled WGS sequence"/>
</dbReference>
<comment type="caution">
    <text evidence="1">The sequence shown here is derived from an EMBL/GenBank/DDBJ whole genome shotgun (WGS) entry which is preliminary data.</text>
</comment>
<dbReference type="InterPro" id="IPR007325">
    <property type="entry name" value="KFase/CYL"/>
</dbReference>
<dbReference type="EMBL" id="JAANOU010000001">
    <property type="protein sequence ID" value="NIH83014.1"/>
    <property type="molecule type" value="Genomic_DNA"/>
</dbReference>
<organism evidence="1 2">
    <name type="scientific">Amycolatopsis viridis</name>
    <dbReference type="NCBI Taxonomy" id="185678"/>
    <lineage>
        <taxon>Bacteria</taxon>
        <taxon>Bacillati</taxon>
        <taxon>Actinomycetota</taxon>
        <taxon>Actinomycetes</taxon>
        <taxon>Pseudonocardiales</taxon>
        <taxon>Pseudonocardiaceae</taxon>
        <taxon>Amycolatopsis</taxon>
    </lineage>
</organism>
<name>A0ABX0T1A5_9PSEU</name>
<dbReference type="Pfam" id="PF04199">
    <property type="entry name" value="Cyclase"/>
    <property type="match status" value="1"/>
</dbReference>
<gene>
    <name evidence="1" type="ORF">FHX46_005544</name>
</gene>
<evidence type="ECO:0000313" key="2">
    <source>
        <dbReference type="Proteomes" id="UP000754495"/>
    </source>
</evidence>
<keyword evidence="2" id="KW-1185">Reference proteome</keyword>
<sequence>MTLAPLAQALAALRAATWVDLTHTFHDAIPHSPAFEPESRTVVSSIGQAADGSLTGFLSHEYRHVGQWGTHVDPPAHFVPGLRHQDEIPVEEMILPLVVLDITAQAGRDPDYVVSDADLADWESRNGRVPAGSFVALRTGWSARWPSQQLMLNADADGVCHFPGWSRSVLETLFEHRGVTACGHETTDTDPGLAVSRGDSSLERYVLGTDHYQIELLANLDQLPETGALIIATWPKALHGSGFPARVFAIHQKD</sequence>
<dbReference type="PANTHER" id="PTHR43564:SF2">
    <property type="entry name" value="BLR6059 PROTEIN"/>
    <property type="match status" value="1"/>
</dbReference>
<dbReference type="Gene3D" id="3.50.30.50">
    <property type="entry name" value="Putative cyclase"/>
    <property type="match status" value="1"/>
</dbReference>